<reference evidence="1" key="1">
    <citation type="submission" date="2022-04" db="EMBL/GenBank/DDBJ databases">
        <title>A functionally conserved STORR gene fusion in Papaver species that diverged 16.8 million years ago.</title>
        <authorList>
            <person name="Catania T."/>
        </authorList>
    </citation>
    <scope>NUCLEOTIDE SEQUENCE</scope>
    <source>
        <strain evidence="1">S-188037</strain>
    </source>
</reference>
<accession>A0AAD4T9K2</accession>
<name>A0AAD4T9K2_9MAGN</name>
<organism evidence="1 2">
    <name type="scientific">Papaver atlanticum</name>
    <dbReference type="NCBI Taxonomy" id="357466"/>
    <lineage>
        <taxon>Eukaryota</taxon>
        <taxon>Viridiplantae</taxon>
        <taxon>Streptophyta</taxon>
        <taxon>Embryophyta</taxon>
        <taxon>Tracheophyta</taxon>
        <taxon>Spermatophyta</taxon>
        <taxon>Magnoliopsida</taxon>
        <taxon>Ranunculales</taxon>
        <taxon>Papaveraceae</taxon>
        <taxon>Papaveroideae</taxon>
        <taxon>Papaver</taxon>
    </lineage>
</organism>
<sequence>MAQVGQVLHQKQDLLNSLFSAERNNIVEDKNIIPPKIVKKEQVYELSESMLQATVEKLRAGYKRIED</sequence>
<gene>
    <name evidence="1" type="ORF">MKW98_021017</name>
</gene>
<dbReference type="Proteomes" id="UP001202328">
    <property type="component" value="Unassembled WGS sequence"/>
</dbReference>
<keyword evidence="2" id="KW-1185">Reference proteome</keyword>
<protein>
    <submittedName>
        <fullName evidence="1">Uncharacterized protein</fullName>
    </submittedName>
</protein>
<evidence type="ECO:0000313" key="1">
    <source>
        <dbReference type="EMBL" id="KAI3944559.1"/>
    </source>
</evidence>
<dbReference type="AlphaFoldDB" id="A0AAD4T9K2"/>
<proteinExistence type="predicted"/>
<evidence type="ECO:0000313" key="2">
    <source>
        <dbReference type="Proteomes" id="UP001202328"/>
    </source>
</evidence>
<feature type="non-terminal residue" evidence="1">
    <location>
        <position position="67"/>
    </location>
</feature>
<dbReference type="EMBL" id="JAJJMB010004025">
    <property type="protein sequence ID" value="KAI3944559.1"/>
    <property type="molecule type" value="Genomic_DNA"/>
</dbReference>
<comment type="caution">
    <text evidence="1">The sequence shown here is derived from an EMBL/GenBank/DDBJ whole genome shotgun (WGS) entry which is preliminary data.</text>
</comment>